<dbReference type="InterPro" id="IPR003787">
    <property type="entry name" value="Sulphur_relay_DsrE/F-like"/>
</dbReference>
<dbReference type="AlphaFoldDB" id="A0A7Y9PDU0"/>
<dbReference type="Pfam" id="PF02635">
    <property type="entry name" value="DsrE"/>
    <property type="match status" value="1"/>
</dbReference>
<sequence length="125" mass="13306">MKVAYILATNLASTTKLASMILPQLEQNKHGADVVGIFFFDDNLFCLRTGDPIGERLAAVAKAQNILLMVCDQCAVRRNLAEGTFDQCGSGQVKPQGLVEGVAAGCFPQLYSALAGSPPDYVITL</sequence>
<dbReference type="InterPro" id="IPR027396">
    <property type="entry name" value="DsrEFH-like"/>
</dbReference>
<gene>
    <name evidence="1" type="ORF">HDF17_000382</name>
</gene>
<dbReference type="Proteomes" id="UP000589520">
    <property type="component" value="Unassembled WGS sequence"/>
</dbReference>
<reference evidence="1 2" key="1">
    <citation type="submission" date="2020-07" db="EMBL/GenBank/DDBJ databases">
        <title>Genomic Encyclopedia of Type Strains, Phase IV (KMG-V): Genome sequencing to study the core and pangenomes of soil and plant-associated prokaryotes.</title>
        <authorList>
            <person name="Whitman W."/>
        </authorList>
    </citation>
    <scope>NUCLEOTIDE SEQUENCE [LARGE SCALE GENOMIC DNA]</scope>
    <source>
        <strain evidence="1 2">X4EP2</strain>
    </source>
</reference>
<dbReference type="EMBL" id="JACCCW010000001">
    <property type="protein sequence ID" value="NYF78095.1"/>
    <property type="molecule type" value="Genomic_DNA"/>
</dbReference>
<dbReference type="RefSeq" id="WP_179487238.1">
    <property type="nucleotide sequence ID" value="NZ_JACCCW010000001.1"/>
</dbReference>
<protein>
    <submittedName>
        <fullName evidence="1">Sulfur relay (Sulfurtransferase) complex TusBCD TusD component (DsrE family)</fullName>
    </submittedName>
</protein>
<evidence type="ECO:0000313" key="2">
    <source>
        <dbReference type="Proteomes" id="UP000589520"/>
    </source>
</evidence>
<comment type="caution">
    <text evidence="1">The sequence shown here is derived from an EMBL/GenBank/DDBJ whole genome shotgun (WGS) entry which is preliminary data.</text>
</comment>
<dbReference type="SUPFAM" id="SSF75169">
    <property type="entry name" value="DsrEFH-like"/>
    <property type="match status" value="1"/>
</dbReference>
<dbReference type="GO" id="GO:0016740">
    <property type="term" value="F:transferase activity"/>
    <property type="evidence" value="ECO:0007669"/>
    <property type="project" value="UniProtKB-KW"/>
</dbReference>
<evidence type="ECO:0000313" key="1">
    <source>
        <dbReference type="EMBL" id="NYF78095.1"/>
    </source>
</evidence>
<accession>A0A7Y9PDU0</accession>
<keyword evidence="2" id="KW-1185">Reference proteome</keyword>
<organism evidence="1 2">
    <name type="scientific">Granulicella arctica</name>
    <dbReference type="NCBI Taxonomy" id="940613"/>
    <lineage>
        <taxon>Bacteria</taxon>
        <taxon>Pseudomonadati</taxon>
        <taxon>Acidobacteriota</taxon>
        <taxon>Terriglobia</taxon>
        <taxon>Terriglobales</taxon>
        <taxon>Acidobacteriaceae</taxon>
        <taxon>Granulicella</taxon>
    </lineage>
</organism>
<name>A0A7Y9PDU0_9BACT</name>
<keyword evidence="1" id="KW-0808">Transferase</keyword>
<proteinExistence type="predicted"/>
<dbReference type="NCBIfam" id="NF040913">
    <property type="entry name" value="DsrE_rel_ELSE"/>
    <property type="match status" value="1"/>
</dbReference>